<comment type="similarity">
    <text evidence="5">Belongs to the DNA photolyase family.</text>
</comment>
<dbReference type="EMBL" id="CP059833">
    <property type="protein sequence ID" value="QMV84170.1"/>
    <property type="molecule type" value="Genomic_DNA"/>
</dbReference>
<dbReference type="RefSeq" id="WP_182384980.1">
    <property type="nucleotide sequence ID" value="NZ_CP059833.1"/>
</dbReference>
<dbReference type="InterPro" id="IPR002081">
    <property type="entry name" value="Cryptochrome/DNA_photolyase_1"/>
</dbReference>
<dbReference type="AlphaFoldDB" id="A0A7G5FC29"/>
<sequence length="456" mass="51604">MYTADALHWFRDDLRLEDNPALSAATSHGTTIGLYVLETPGTGVRSLGGATKWWLHHSLRALATELAEHDIPLLVMAGDPRAVVPQVASQVGARFVSWTRRYHQPQRDIDATVKDNLRSAGLEAHSYPGFLLAEPWEVRTQQGAGYKVFTPYFAALDKFLAAQQWEGCELAVGKLGPGAGVAATARMIDDLALLPTHPAWREPDWTRGLAERWTPGERGATERLEDFLAKPDYARNRDFPAIDATSNLSPHLRFGEISPRAAWQASSSETFRKELGWREFAWHRLYHVPTMTQDTIRPRFQNFPWYWMPRDGASHPAAADLTAWQRGETGIELADAGLRELIHTGYMHNRVRMVVGSLLTKNLGIHWRHGEEWFWDTLVDADPASNAFNWQWVAGCGDDAAPYFRIFNPDTQAKKFDPDGHYRDKWIPDRHSPAYPPPIVDLKESRAMALEMYRAC</sequence>
<keyword evidence="1 3" id="KW-0285">Flavoprotein</keyword>
<feature type="domain" description="Photolyase/cryptochrome alpha/beta" evidence="6">
    <location>
        <begin position="4"/>
        <end position="132"/>
    </location>
</feature>
<dbReference type="GO" id="GO:0009416">
    <property type="term" value="P:response to light stimulus"/>
    <property type="evidence" value="ECO:0007669"/>
    <property type="project" value="TreeGrafter"/>
</dbReference>
<gene>
    <name evidence="7" type="ORF">HW450_07210</name>
</gene>
<dbReference type="PRINTS" id="PR00147">
    <property type="entry name" value="DNAPHOTLYASE"/>
</dbReference>
<dbReference type="PANTHER" id="PTHR11455:SF9">
    <property type="entry name" value="CRYPTOCHROME CIRCADIAN CLOCK 5 ISOFORM X1"/>
    <property type="match status" value="1"/>
</dbReference>
<feature type="site" description="Electron transfer via tryptophanyl radical" evidence="4">
    <location>
        <position position="367"/>
    </location>
</feature>
<dbReference type="InterPro" id="IPR036155">
    <property type="entry name" value="Crypto/Photolyase_N_sf"/>
</dbReference>
<dbReference type="Pfam" id="PF00875">
    <property type="entry name" value="DNA_photolyase"/>
    <property type="match status" value="1"/>
</dbReference>
<keyword evidence="7" id="KW-0456">Lyase</keyword>
<dbReference type="GO" id="GO:0003904">
    <property type="term" value="F:deoxyribodipyrimidine photo-lyase activity"/>
    <property type="evidence" value="ECO:0007669"/>
    <property type="project" value="TreeGrafter"/>
</dbReference>
<keyword evidence="2 3" id="KW-0274">FAD</keyword>
<name>A0A7G5FC29_9CORY</name>
<evidence type="ECO:0000256" key="3">
    <source>
        <dbReference type="PIRSR" id="PIRSR602081-1"/>
    </source>
</evidence>
<dbReference type="InterPro" id="IPR005101">
    <property type="entry name" value="Cryptochr/Photolyase_FAD-bd"/>
</dbReference>
<evidence type="ECO:0000256" key="1">
    <source>
        <dbReference type="ARBA" id="ARBA00022630"/>
    </source>
</evidence>
<dbReference type="Pfam" id="PF03441">
    <property type="entry name" value="FAD_binding_7"/>
    <property type="match status" value="1"/>
</dbReference>
<feature type="site" description="Electron transfer via tryptophanyl radical" evidence="4">
    <location>
        <position position="390"/>
    </location>
</feature>
<dbReference type="InterPro" id="IPR014729">
    <property type="entry name" value="Rossmann-like_a/b/a_fold"/>
</dbReference>
<dbReference type="GO" id="GO:0003677">
    <property type="term" value="F:DNA binding"/>
    <property type="evidence" value="ECO:0007669"/>
    <property type="project" value="TreeGrafter"/>
</dbReference>
<accession>A0A7G5FC29</accession>
<organism evidence="7 8">
    <name type="scientific">Corynebacterium hindlerae</name>
    <dbReference type="NCBI Taxonomy" id="699041"/>
    <lineage>
        <taxon>Bacteria</taxon>
        <taxon>Bacillati</taxon>
        <taxon>Actinomycetota</taxon>
        <taxon>Actinomycetes</taxon>
        <taxon>Mycobacteriales</taxon>
        <taxon>Corynebacteriaceae</taxon>
        <taxon>Corynebacterium</taxon>
    </lineage>
</organism>
<feature type="site" description="Electron transfer via tryptophanyl radical" evidence="4">
    <location>
        <position position="305"/>
    </location>
</feature>
<dbReference type="PANTHER" id="PTHR11455">
    <property type="entry name" value="CRYPTOCHROME"/>
    <property type="match status" value="1"/>
</dbReference>
<dbReference type="GO" id="GO:0071949">
    <property type="term" value="F:FAD binding"/>
    <property type="evidence" value="ECO:0007669"/>
    <property type="project" value="TreeGrafter"/>
</dbReference>
<evidence type="ECO:0000313" key="8">
    <source>
        <dbReference type="Proteomes" id="UP000515570"/>
    </source>
</evidence>
<protein>
    <submittedName>
        <fullName evidence="7">Deoxyribodipyrimidine photo-lyase</fullName>
    </submittedName>
</protein>
<keyword evidence="5" id="KW-0157">Chromophore</keyword>
<evidence type="ECO:0000313" key="7">
    <source>
        <dbReference type="EMBL" id="QMV84170.1"/>
    </source>
</evidence>
<evidence type="ECO:0000256" key="4">
    <source>
        <dbReference type="PIRSR" id="PIRSR602081-2"/>
    </source>
</evidence>
<dbReference type="Gene3D" id="3.40.50.620">
    <property type="entry name" value="HUPs"/>
    <property type="match status" value="1"/>
</dbReference>
<dbReference type="Gene3D" id="1.10.579.10">
    <property type="entry name" value="DNA Cyclobutane Dipyrimidine Photolyase, subunit A, domain 3"/>
    <property type="match status" value="1"/>
</dbReference>
<dbReference type="Proteomes" id="UP000515570">
    <property type="component" value="Chromosome"/>
</dbReference>
<feature type="binding site" evidence="3">
    <location>
        <position position="233"/>
    </location>
    <ligand>
        <name>FAD</name>
        <dbReference type="ChEBI" id="CHEBI:57692"/>
    </ligand>
</feature>
<keyword evidence="8" id="KW-1185">Reference proteome</keyword>
<dbReference type="SUPFAM" id="SSF48173">
    <property type="entry name" value="Cryptochrome/photolyase FAD-binding domain"/>
    <property type="match status" value="1"/>
</dbReference>
<feature type="binding site" evidence="3">
    <location>
        <begin position="380"/>
        <end position="382"/>
    </location>
    <ligand>
        <name>FAD</name>
        <dbReference type="ChEBI" id="CHEBI:57692"/>
    </ligand>
</feature>
<dbReference type="SUPFAM" id="SSF52425">
    <property type="entry name" value="Cryptochrome/photolyase, N-terminal domain"/>
    <property type="match status" value="1"/>
</dbReference>
<feature type="binding site" evidence="3">
    <location>
        <begin position="245"/>
        <end position="249"/>
    </location>
    <ligand>
        <name>FAD</name>
        <dbReference type="ChEBI" id="CHEBI:57692"/>
    </ligand>
</feature>
<comment type="cofactor">
    <cofactor evidence="3">
        <name>FAD</name>
        <dbReference type="ChEBI" id="CHEBI:57692"/>
    </cofactor>
    <text evidence="3">Binds 1 FAD per subunit.</text>
</comment>
<dbReference type="InterPro" id="IPR036134">
    <property type="entry name" value="Crypto/Photolyase_FAD-like_sf"/>
</dbReference>
<evidence type="ECO:0000256" key="5">
    <source>
        <dbReference type="RuleBase" id="RU004182"/>
    </source>
</evidence>
<dbReference type="Gene3D" id="1.25.40.80">
    <property type="match status" value="1"/>
</dbReference>
<dbReference type="InterPro" id="IPR006050">
    <property type="entry name" value="DNA_photolyase_N"/>
</dbReference>
<reference evidence="7 8" key="1">
    <citation type="submission" date="2020-07" db="EMBL/GenBank/DDBJ databases">
        <title>non toxigenic Corynebacterium sp. nov from a clinical source.</title>
        <authorList>
            <person name="Bernier A.-M."/>
            <person name="Bernard K."/>
        </authorList>
    </citation>
    <scope>NUCLEOTIDE SEQUENCE [LARGE SCALE GENOMIC DNA]</scope>
    <source>
        <strain evidence="8">NML 93-0612</strain>
    </source>
</reference>
<evidence type="ECO:0000259" key="6">
    <source>
        <dbReference type="PROSITE" id="PS51645"/>
    </source>
</evidence>
<dbReference type="PROSITE" id="PS51645">
    <property type="entry name" value="PHR_CRY_ALPHA_BETA"/>
    <property type="match status" value="1"/>
</dbReference>
<feature type="binding site" evidence="3">
    <location>
        <position position="271"/>
    </location>
    <ligand>
        <name>FAD</name>
        <dbReference type="ChEBI" id="CHEBI:57692"/>
    </ligand>
</feature>
<proteinExistence type="inferred from homology"/>
<evidence type="ECO:0000256" key="2">
    <source>
        <dbReference type="ARBA" id="ARBA00022827"/>
    </source>
</evidence>